<dbReference type="EMBL" id="SDMP01000020">
    <property type="protein sequence ID" value="RYQ85825.1"/>
    <property type="molecule type" value="Genomic_DNA"/>
</dbReference>
<evidence type="ECO:0000313" key="2">
    <source>
        <dbReference type="EMBL" id="RYQ85825.1"/>
    </source>
</evidence>
<feature type="domain" description="Zinc knuckle CX2CX4HX4C" evidence="1">
    <location>
        <begin position="31"/>
        <end position="78"/>
    </location>
</feature>
<dbReference type="PANTHER" id="PTHR31286:SF167">
    <property type="entry name" value="OS09G0268800 PROTEIN"/>
    <property type="match status" value="1"/>
</dbReference>
<dbReference type="SUPFAM" id="SSF56219">
    <property type="entry name" value="DNase I-like"/>
    <property type="match status" value="1"/>
</dbReference>
<gene>
    <name evidence="2" type="ORF">Ahy_B10g105443</name>
</gene>
<evidence type="ECO:0000259" key="1">
    <source>
        <dbReference type="Pfam" id="PF14392"/>
    </source>
</evidence>
<proteinExistence type="predicted"/>
<dbReference type="InterPro" id="IPR040256">
    <property type="entry name" value="At4g02000-like"/>
</dbReference>
<dbReference type="STRING" id="3818.A0A444X7Z9"/>
<dbReference type="InterPro" id="IPR025836">
    <property type="entry name" value="Zn_knuckle_CX2CX4HX4C"/>
</dbReference>
<dbReference type="Proteomes" id="UP000289738">
    <property type="component" value="Chromosome B10"/>
</dbReference>
<dbReference type="InterPro" id="IPR036691">
    <property type="entry name" value="Endo/exonu/phosph_ase_sf"/>
</dbReference>
<dbReference type="PANTHER" id="PTHR31286">
    <property type="entry name" value="GLYCINE-RICH CELL WALL STRUCTURAL PROTEIN 1.8-LIKE"/>
    <property type="match status" value="1"/>
</dbReference>
<organism evidence="2 3">
    <name type="scientific">Arachis hypogaea</name>
    <name type="common">Peanut</name>
    <dbReference type="NCBI Taxonomy" id="3818"/>
    <lineage>
        <taxon>Eukaryota</taxon>
        <taxon>Viridiplantae</taxon>
        <taxon>Streptophyta</taxon>
        <taxon>Embryophyta</taxon>
        <taxon>Tracheophyta</taxon>
        <taxon>Spermatophyta</taxon>
        <taxon>Magnoliopsida</taxon>
        <taxon>eudicotyledons</taxon>
        <taxon>Gunneridae</taxon>
        <taxon>Pentapetalae</taxon>
        <taxon>rosids</taxon>
        <taxon>fabids</taxon>
        <taxon>Fabales</taxon>
        <taxon>Fabaceae</taxon>
        <taxon>Papilionoideae</taxon>
        <taxon>50 kb inversion clade</taxon>
        <taxon>dalbergioids sensu lato</taxon>
        <taxon>Dalbergieae</taxon>
        <taxon>Pterocarpus clade</taxon>
        <taxon>Arachis</taxon>
    </lineage>
</organism>
<dbReference type="Gene3D" id="3.60.10.10">
    <property type="entry name" value="Endonuclease/exonuclease/phosphatase"/>
    <property type="match status" value="1"/>
</dbReference>
<dbReference type="Pfam" id="PF14392">
    <property type="entry name" value="zf-CCHC_4"/>
    <property type="match status" value="1"/>
</dbReference>
<evidence type="ECO:0000313" key="3">
    <source>
        <dbReference type="Proteomes" id="UP000289738"/>
    </source>
</evidence>
<accession>A0A444X7Z9</accession>
<protein>
    <recommendedName>
        <fullName evidence="1">Zinc knuckle CX2CX4HX4C domain-containing protein</fullName>
    </recommendedName>
</protein>
<dbReference type="AlphaFoldDB" id="A0A444X7Z9"/>
<comment type="caution">
    <text evidence="2">The sequence shown here is derived from an EMBL/GenBank/DDBJ whole genome shotgun (WGS) entry which is preliminary data.</text>
</comment>
<reference evidence="2 3" key="1">
    <citation type="submission" date="2019-01" db="EMBL/GenBank/DDBJ databases">
        <title>Sequencing of cultivated peanut Arachis hypogaea provides insights into genome evolution and oil improvement.</title>
        <authorList>
            <person name="Chen X."/>
        </authorList>
    </citation>
    <scope>NUCLEOTIDE SEQUENCE [LARGE SCALE GENOMIC DNA]</scope>
    <source>
        <strain evidence="3">cv. Fuhuasheng</strain>
        <tissue evidence="2">Leaves</tissue>
    </source>
</reference>
<name>A0A444X7Z9_ARAHY</name>
<keyword evidence="3" id="KW-1185">Reference proteome</keyword>
<sequence length="239" mass="27335">MVGEAIGRVIESDLFVIRGKEERLLKIKVMLDITKPLKKSLKIACNNQKILEVNLKYEQIGNFYYYCGFVRHEIRNCQQNLEDTVAGQVKKEQWGPWLRAEQMGRRIEEEERKQTTRKPTPVNLICAFASLSVQEGNSQNRGIEVGCQQQNQIAEGDEGQEAVVDSRDMVEAEGEQQGTNQQWEVIAVYLATNEARRREQFQKILQLIQSGDSQLVVIGDFNAIRAYHEKEGGRCKSES</sequence>